<comment type="similarity">
    <text evidence="2">Belongs to the YkuD family.</text>
</comment>
<dbReference type="SUPFAM" id="SSF47090">
    <property type="entry name" value="PGBD-like"/>
    <property type="match status" value="1"/>
</dbReference>
<dbReference type="Gene3D" id="2.40.440.10">
    <property type="entry name" value="L,D-transpeptidase catalytic domain-like"/>
    <property type="match status" value="1"/>
</dbReference>
<evidence type="ECO:0000256" key="5">
    <source>
        <dbReference type="ARBA" id="ARBA00022984"/>
    </source>
</evidence>
<keyword evidence="4 7" id="KW-0133">Cell shape</keyword>
<feature type="active site" description="Proton donor/acceptor" evidence="7">
    <location>
        <position position="389"/>
    </location>
</feature>
<dbReference type="Pfam" id="PF03734">
    <property type="entry name" value="YkuD"/>
    <property type="match status" value="1"/>
</dbReference>
<keyword evidence="6 7" id="KW-0961">Cell wall biogenesis/degradation</keyword>
<feature type="region of interest" description="Disordered" evidence="8">
    <location>
        <begin position="511"/>
        <end position="554"/>
    </location>
</feature>
<feature type="domain" description="L,D-TPase catalytic" evidence="9">
    <location>
        <begin position="256"/>
        <end position="436"/>
    </location>
</feature>
<feature type="active site" description="Nucleophile" evidence="7">
    <location>
        <position position="408"/>
    </location>
</feature>
<protein>
    <recommendedName>
        <fullName evidence="9">L,D-TPase catalytic domain-containing protein</fullName>
    </recommendedName>
</protein>
<gene>
    <name evidence="10" type="ORF">AMOR_25330</name>
</gene>
<evidence type="ECO:0000313" key="11">
    <source>
        <dbReference type="Proteomes" id="UP001162891"/>
    </source>
</evidence>
<dbReference type="InterPro" id="IPR052905">
    <property type="entry name" value="LD-transpeptidase_YkuD-like"/>
</dbReference>
<accession>A0ABM7WVJ7</accession>
<evidence type="ECO:0000256" key="1">
    <source>
        <dbReference type="ARBA" id="ARBA00004752"/>
    </source>
</evidence>
<name>A0ABM7WVJ7_9BACT</name>
<evidence type="ECO:0000256" key="2">
    <source>
        <dbReference type="ARBA" id="ARBA00005992"/>
    </source>
</evidence>
<dbReference type="Pfam" id="PF20142">
    <property type="entry name" value="Scaffold"/>
    <property type="match status" value="1"/>
</dbReference>
<organism evidence="10 11">
    <name type="scientific">Anaeromyxobacter oryzae</name>
    <dbReference type="NCBI Taxonomy" id="2918170"/>
    <lineage>
        <taxon>Bacteria</taxon>
        <taxon>Pseudomonadati</taxon>
        <taxon>Myxococcota</taxon>
        <taxon>Myxococcia</taxon>
        <taxon>Myxococcales</taxon>
        <taxon>Cystobacterineae</taxon>
        <taxon>Anaeromyxobacteraceae</taxon>
        <taxon>Anaeromyxobacter</taxon>
    </lineage>
</organism>
<dbReference type="InterPro" id="IPR005490">
    <property type="entry name" value="LD_TPept_cat_dom"/>
</dbReference>
<sequence length="554" mass="60021">MTPAAAADPVPARFVRDGASTRQARLVAAALAGAADVGLDPAEYGGAAWAERFRALEDGHATPEQADRLETDLRSAALRFVEALRHGRVRPQTLGYALPPEPFDAKGFVDALAIAADPAVLLDSLAPRDPAYNRLVRALPRLRELAERRRRQPPLPVPTRPLRPGERYAAAPRLAELLATLGDLEEPQRAAAASKVLSPELADALRRFQARHALPQDGVVGRRTVEALNVPLDRRVAQVELALERWRWMPRDLGPRWIVVNVPAQRLEAVEAEPLRVTLAMEVIVGATEEDRRTPVLAARVEALMFSPYWDVPEKLAAQELVRLLARRLDLAEGDGFFVEVDGARLPVGRRTLALVRRGEARLRQRPGPRNSLGPLVVVMPNPSDVYLHGTARPRLFNRNDRALSHGCIRVPEPAALAAFLLAGQPGYDRARIEAAMMRAEPLRVSLATPATVLLVYATATADEDGTLRFWPDLYGADAQLERALSGDRSRSRPPPGAHPPRVREIVRRRARDAATAQGGDAAAAREGAAAADAQPGEATFQADPGAVDVGGGG</sequence>
<keyword evidence="3" id="KW-0808">Transferase</keyword>
<dbReference type="PANTHER" id="PTHR41533:SF2">
    <property type="entry name" value="BLR7131 PROTEIN"/>
    <property type="match status" value="1"/>
</dbReference>
<dbReference type="Proteomes" id="UP001162891">
    <property type="component" value="Chromosome"/>
</dbReference>
<feature type="compositionally biased region" description="Low complexity" evidence="8">
    <location>
        <begin position="514"/>
        <end position="548"/>
    </location>
</feature>
<dbReference type="RefSeq" id="WP_248361628.1">
    <property type="nucleotide sequence ID" value="NZ_AP025591.1"/>
</dbReference>
<dbReference type="InterPro" id="IPR036365">
    <property type="entry name" value="PGBD-like_sf"/>
</dbReference>
<evidence type="ECO:0000256" key="7">
    <source>
        <dbReference type="PROSITE-ProRule" id="PRU01373"/>
    </source>
</evidence>
<keyword evidence="11" id="KW-1185">Reference proteome</keyword>
<dbReference type="Pfam" id="PF01471">
    <property type="entry name" value="PG_binding_1"/>
    <property type="match status" value="1"/>
</dbReference>
<reference evidence="11" key="1">
    <citation type="journal article" date="2022" name="Int. J. Syst. Evol. Microbiol.">
        <title>Anaeromyxobacter oryzae sp. nov., Anaeromyxobacter diazotrophicus sp. nov. and Anaeromyxobacter paludicola sp. nov., isolated from paddy soils.</title>
        <authorList>
            <person name="Itoh H."/>
            <person name="Xu Z."/>
            <person name="Mise K."/>
            <person name="Masuda Y."/>
            <person name="Ushijima N."/>
            <person name="Hayakawa C."/>
            <person name="Shiratori Y."/>
            <person name="Senoo K."/>
        </authorList>
    </citation>
    <scope>NUCLEOTIDE SEQUENCE [LARGE SCALE GENOMIC DNA]</scope>
    <source>
        <strain evidence="11">Red232</strain>
    </source>
</reference>
<dbReference type="InterPro" id="IPR045380">
    <property type="entry name" value="LD_TPept_scaffold_dom"/>
</dbReference>
<evidence type="ECO:0000259" key="9">
    <source>
        <dbReference type="PROSITE" id="PS52029"/>
    </source>
</evidence>
<comment type="pathway">
    <text evidence="1 7">Cell wall biogenesis; peptidoglycan biosynthesis.</text>
</comment>
<dbReference type="SUPFAM" id="SSF141523">
    <property type="entry name" value="L,D-transpeptidase catalytic domain-like"/>
    <property type="match status" value="1"/>
</dbReference>
<evidence type="ECO:0000256" key="8">
    <source>
        <dbReference type="SAM" id="MobiDB-lite"/>
    </source>
</evidence>
<dbReference type="PROSITE" id="PS52029">
    <property type="entry name" value="LD_TPASE"/>
    <property type="match status" value="1"/>
</dbReference>
<dbReference type="InterPro" id="IPR036366">
    <property type="entry name" value="PGBDSf"/>
</dbReference>
<dbReference type="InterPro" id="IPR002477">
    <property type="entry name" value="Peptidoglycan-bd-like"/>
</dbReference>
<evidence type="ECO:0000256" key="6">
    <source>
        <dbReference type="ARBA" id="ARBA00023316"/>
    </source>
</evidence>
<dbReference type="InterPro" id="IPR038063">
    <property type="entry name" value="Transpep_catalytic_dom"/>
</dbReference>
<keyword evidence="5 7" id="KW-0573">Peptidoglycan synthesis</keyword>
<dbReference type="CDD" id="cd16913">
    <property type="entry name" value="YkuD_like"/>
    <property type="match status" value="1"/>
</dbReference>
<dbReference type="PANTHER" id="PTHR41533">
    <property type="entry name" value="L,D-TRANSPEPTIDASE HI_1667-RELATED"/>
    <property type="match status" value="1"/>
</dbReference>
<evidence type="ECO:0000256" key="3">
    <source>
        <dbReference type="ARBA" id="ARBA00022679"/>
    </source>
</evidence>
<dbReference type="Gene3D" id="1.10.101.10">
    <property type="entry name" value="PGBD-like superfamily/PGBD"/>
    <property type="match status" value="1"/>
</dbReference>
<evidence type="ECO:0000256" key="4">
    <source>
        <dbReference type="ARBA" id="ARBA00022960"/>
    </source>
</evidence>
<proteinExistence type="inferred from homology"/>
<evidence type="ECO:0000313" key="10">
    <source>
        <dbReference type="EMBL" id="BDG03537.1"/>
    </source>
</evidence>
<dbReference type="EMBL" id="AP025591">
    <property type="protein sequence ID" value="BDG03537.1"/>
    <property type="molecule type" value="Genomic_DNA"/>
</dbReference>